<evidence type="ECO:0000313" key="2">
    <source>
        <dbReference type="EMBL" id="EJT68134.1"/>
    </source>
</evidence>
<reference evidence="3" key="5">
    <citation type="submission" date="2018-04" db="UniProtKB">
        <authorList>
            <consortium name="EnsemblFungi"/>
        </authorList>
    </citation>
    <scope>IDENTIFICATION</scope>
    <source>
        <strain evidence="3">R3-111a-1</strain>
    </source>
</reference>
<reference evidence="4" key="1">
    <citation type="submission" date="2010-07" db="EMBL/GenBank/DDBJ databases">
        <title>The genome sequence of Gaeumannomyces graminis var. tritici strain R3-111a-1.</title>
        <authorList>
            <consortium name="The Broad Institute Genome Sequencing Platform"/>
            <person name="Ma L.-J."/>
            <person name="Dead R."/>
            <person name="Young S."/>
            <person name="Zeng Q."/>
            <person name="Koehrsen M."/>
            <person name="Alvarado L."/>
            <person name="Berlin A."/>
            <person name="Chapman S.B."/>
            <person name="Chen Z."/>
            <person name="Freedman E."/>
            <person name="Gellesch M."/>
            <person name="Goldberg J."/>
            <person name="Griggs A."/>
            <person name="Gujja S."/>
            <person name="Heilman E.R."/>
            <person name="Heiman D."/>
            <person name="Hepburn T."/>
            <person name="Howarth C."/>
            <person name="Jen D."/>
            <person name="Larson L."/>
            <person name="Mehta T."/>
            <person name="Neiman D."/>
            <person name="Pearson M."/>
            <person name="Roberts A."/>
            <person name="Saif S."/>
            <person name="Shea T."/>
            <person name="Shenoy N."/>
            <person name="Sisk P."/>
            <person name="Stolte C."/>
            <person name="Sykes S."/>
            <person name="Walk T."/>
            <person name="White J."/>
            <person name="Yandava C."/>
            <person name="Haas B."/>
            <person name="Nusbaum C."/>
            <person name="Birren B."/>
        </authorList>
    </citation>
    <scope>NUCLEOTIDE SEQUENCE [LARGE SCALE GENOMIC DNA]</scope>
    <source>
        <strain evidence="4">R3-111a-1</strain>
    </source>
</reference>
<organism evidence="2">
    <name type="scientific">Gaeumannomyces tritici (strain R3-111a-1)</name>
    <name type="common">Wheat and barley take-all root rot fungus</name>
    <name type="synonym">Gaeumannomyces graminis var. tritici</name>
    <dbReference type="NCBI Taxonomy" id="644352"/>
    <lineage>
        <taxon>Eukaryota</taxon>
        <taxon>Fungi</taxon>
        <taxon>Dikarya</taxon>
        <taxon>Ascomycota</taxon>
        <taxon>Pezizomycotina</taxon>
        <taxon>Sordariomycetes</taxon>
        <taxon>Sordariomycetidae</taxon>
        <taxon>Magnaporthales</taxon>
        <taxon>Magnaporthaceae</taxon>
        <taxon>Gaeumannomyces</taxon>
    </lineage>
</organism>
<reference evidence="2" key="3">
    <citation type="submission" date="2010-09" db="EMBL/GenBank/DDBJ databases">
        <title>Annotation of Gaeumannomyces graminis var. tritici R3-111a-1.</title>
        <authorList>
            <consortium name="The Broad Institute Genome Sequencing Platform"/>
            <person name="Ma L.-J."/>
            <person name="Dead R."/>
            <person name="Young S.K."/>
            <person name="Zeng Q."/>
            <person name="Gargeya S."/>
            <person name="Fitzgerald M."/>
            <person name="Haas B."/>
            <person name="Abouelleil A."/>
            <person name="Alvarado L."/>
            <person name="Arachchi H.M."/>
            <person name="Berlin A."/>
            <person name="Brown A."/>
            <person name="Chapman S.B."/>
            <person name="Chen Z."/>
            <person name="Dunbar C."/>
            <person name="Freedman E."/>
            <person name="Gearin G."/>
            <person name="Gellesch M."/>
            <person name="Goldberg J."/>
            <person name="Griggs A."/>
            <person name="Gujja S."/>
            <person name="Heiman D."/>
            <person name="Howarth C."/>
            <person name="Larson L."/>
            <person name="Lui A."/>
            <person name="MacDonald P.J.P."/>
            <person name="Mehta T."/>
            <person name="Montmayeur A."/>
            <person name="Murphy C."/>
            <person name="Neiman D."/>
            <person name="Pearson M."/>
            <person name="Priest M."/>
            <person name="Roberts A."/>
            <person name="Saif S."/>
            <person name="Shea T."/>
            <person name="Shenoy N."/>
            <person name="Sisk P."/>
            <person name="Stolte C."/>
            <person name="Sykes S."/>
            <person name="Yandava C."/>
            <person name="Wortman J."/>
            <person name="Nusbaum C."/>
            <person name="Birren B."/>
        </authorList>
    </citation>
    <scope>NUCLEOTIDE SEQUENCE</scope>
    <source>
        <strain evidence="2">R3-111a-1</strain>
    </source>
</reference>
<dbReference type="EnsemblFungi" id="EJT68134">
    <property type="protein sequence ID" value="EJT68134"/>
    <property type="gene ID" value="GGTG_14285"/>
</dbReference>
<reference evidence="2" key="2">
    <citation type="submission" date="2010-07" db="EMBL/GenBank/DDBJ databases">
        <authorList>
            <consortium name="The Broad Institute Genome Sequencing Platform"/>
            <consortium name="Broad Institute Genome Sequencing Center for Infectious Disease"/>
            <person name="Ma L.-J."/>
            <person name="Dead R."/>
            <person name="Young S."/>
            <person name="Zeng Q."/>
            <person name="Koehrsen M."/>
            <person name="Alvarado L."/>
            <person name="Berlin A."/>
            <person name="Chapman S.B."/>
            <person name="Chen Z."/>
            <person name="Freedman E."/>
            <person name="Gellesch M."/>
            <person name="Goldberg J."/>
            <person name="Griggs A."/>
            <person name="Gujja S."/>
            <person name="Heilman E.R."/>
            <person name="Heiman D."/>
            <person name="Hepburn T."/>
            <person name="Howarth C."/>
            <person name="Jen D."/>
            <person name="Larson L."/>
            <person name="Mehta T."/>
            <person name="Neiman D."/>
            <person name="Pearson M."/>
            <person name="Roberts A."/>
            <person name="Saif S."/>
            <person name="Shea T."/>
            <person name="Shenoy N."/>
            <person name="Sisk P."/>
            <person name="Stolte C."/>
            <person name="Sykes S."/>
            <person name="Walk T."/>
            <person name="White J."/>
            <person name="Yandava C."/>
            <person name="Haas B."/>
            <person name="Nusbaum C."/>
            <person name="Birren B."/>
        </authorList>
    </citation>
    <scope>NUCLEOTIDE SEQUENCE</scope>
    <source>
        <strain evidence="2">R3-111a-1</strain>
    </source>
</reference>
<accession>J3PL41</accession>
<dbReference type="HOGENOM" id="CLU_1806287_0_0_1"/>
<reference evidence="3" key="4">
    <citation type="journal article" date="2015" name="G3 (Bethesda)">
        <title>Genome sequences of three phytopathogenic species of the Magnaporthaceae family of fungi.</title>
        <authorList>
            <person name="Okagaki L.H."/>
            <person name="Nunes C.C."/>
            <person name="Sailsbery J."/>
            <person name="Clay B."/>
            <person name="Brown D."/>
            <person name="John T."/>
            <person name="Oh Y."/>
            <person name="Young N."/>
            <person name="Fitzgerald M."/>
            <person name="Haas B.J."/>
            <person name="Zeng Q."/>
            <person name="Young S."/>
            <person name="Adiconis X."/>
            <person name="Fan L."/>
            <person name="Levin J.Z."/>
            <person name="Mitchell T.K."/>
            <person name="Okubara P.A."/>
            <person name="Farman M.L."/>
            <person name="Kohn L.M."/>
            <person name="Birren B."/>
            <person name="Ma L.-J."/>
            <person name="Dean R.A."/>
        </authorList>
    </citation>
    <scope>NUCLEOTIDE SEQUENCE</scope>
    <source>
        <strain evidence="3">R3-111a-1</strain>
    </source>
</reference>
<keyword evidence="4" id="KW-1185">Reference proteome</keyword>
<proteinExistence type="predicted"/>
<gene>
    <name evidence="3" type="primary">20354743</name>
    <name evidence="2" type="ORF">GGTG_14285</name>
</gene>
<feature type="region of interest" description="Disordered" evidence="1">
    <location>
        <begin position="34"/>
        <end position="119"/>
    </location>
</feature>
<evidence type="ECO:0000313" key="3">
    <source>
        <dbReference type="EnsemblFungi" id="EJT68134"/>
    </source>
</evidence>
<dbReference type="VEuPathDB" id="FungiDB:GGTG_14285"/>
<sequence length="143" mass="15413">MIRISFFCSCYHQGRRDRHNKINEALGTAISRATGTRDISSRTRTARFDAPNRTADPMPANTKPTPADIHYGPPPEASPVAEAAGHCMSRWLSQSAAQDPWSPHRVAPGGHGPGRHSEVLWAAPGDVGCEGWSTRATQGSARS</sequence>
<dbReference type="EMBL" id="GL385614">
    <property type="protein sequence ID" value="EJT68134.1"/>
    <property type="molecule type" value="Genomic_DNA"/>
</dbReference>
<name>J3PL41_GAET3</name>
<evidence type="ECO:0000313" key="4">
    <source>
        <dbReference type="Proteomes" id="UP000006039"/>
    </source>
</evidence>
<evidence type="ECO:0000256" key="1">
    <source>
        <dbReference type="SAM" id="MobiDB-lite"/>
    </source>
</evidence>
<protein>
    <submittedName>
        <fullName evidence="2 3">Uncharacterized protein</fullName>
    </submittedName>
</protein>
<dbReference type="AlphaFoldDB" id="J3PL41"/>
<dbReference type="RefSeq" id="XP_009230476.1">
    <property type="nucleotide sequence ID" value="XM_009232212.1"/>
</dbReference>
<dbReference type="Proteomes" id="UP000006039">
    <property type="component" value="Unassembled WGS sequence"/>
</dbReference>
<dbReference type="GeneID" id="20354743"/>